<gene>
    <name evidence="1" type="ORF">BG006_004435</name>
</gene>
<evidence type="ECO:0000313" key="2">
    <source>
        <dbReference type="Proteomes" id="UP000696485"/>
    </source>
</evidence>
<protein>
    <submittedName>
        <fullName evidence="1">Uncharacterized protein</fullName>
    </submittedName>
</protein>
<organism evidence="1 2">
    <name type="scientific">Podila minutissima</name>
    <dbReference type="NCBI Taxonomy" id="64525"/>
    <lineage>
        <taxon>Eukaryota</taxon>
        <taxon>Fungi</taxon>
        <taxon>Fungi incertae sedis</taxon>
        <taxon>Mucoromycota</taxon>
        <taxon>Mortierellomycotina</taxon>
        <taxon>Mortierellomycetes</taxon>
        <taxon>Mortierellales</taxon>
        <taxon>Mortierellaceae</taxon>
        <taxon>Podila</taxon>
    </lineage>
</organism>
<accession>A0A9P5SBH8</accession>
<dbReference type="EMBL" id="JAAAUY010002458">
    <property type="protein sequence ID" value="KAF9312048.1"/>
    <property type="molecule type" value="Genomic_DNA"/>
</dbReference>
<keyword evidence="2" id="KW-1185">Reference proteome</keyword>
<reference evidence="1" key="1">
    <citation type="journal article" date="2020" name="Fungal Divers.">
        <title>Resolving the Mortierellaceae phylogeny through synthesis of multi-gene phylogenetics and phylogenomics.</title>
        <authorList>
            <person name="Vandepol N."/>
            <person name="Liber J."/>
            <person name="Desiro A."/>
            <person name="Na H."/>
            <person name="Kennedy M."/>
            <person name="Barry K."/>
            <person name="Grigoriev I.V."/>
            <person name="Miller A.N."/>
            <person name="O'Donnell K."/>
            <person name="Stajich J.E."/>
            <person name="Bonito G."/>
        </authorList>
    </citation>
    <scope>NUCLEOTIDE SEQUENCE</scope>
    <source>
        <strain evidence="1">NVP1</strain>
    </source>
</reference>
<sequence length="138" mass="14367">AISKCPSDDKSDPVNGSKFTTLKQTGLPKIVWGKHREAAVAKLKDVADPMPITGEKATCINPTAKTNPAAVKGHEGAVTMPAIASDHDLIKAVEGAITMPTCMPDPVSIMGLEGTVVKPMVGTETAKTTGTLSKPKLY</sequence>
<dbReference type="Proteomes" id="UP000696485">
    <property type="component" value="Unassembled WGS sequence"/>
</dbReference>
<comment type="caution">
    <text evidence="1">The sequence shown here is derived from an EMBL/GenBank/DDBJ whole genome shotgun (WGS) entry which is preliminary data.</text>
</comment>
<dbReference type="AlphaFoldDB" id="A0A9P5SBH8"/>
<feature type="non-terminal residue" evidence="1">
    <location>
        <position position="138"/>
    </location>
</feature>
<proteinExistence type="predicted"/>
<evidence type="ECO:0000313" key="1">
    <source>
        <dbReference type="EMBL" id="KAF9312048.1"/>
    </source>
</evidence>
<name>A0A9P5SBH8_9FUNG</name>
<feature type="non-terminal residue" evidence="1">
    <location>
        <position position="1"/>
    </location>
</feature>